<gene>
    <name evidence="14" type="ORF">FM114_12840</name>
</gene>
<dbReference type="STRING" id="1255658.FM114_12840"/>
<dbReference type="AlphaFoldDB" id="A0A1R4KC09"/>
<evidence type="ECO:0000259" key="12">
    <source>
        <dbReference type="Pfam" id="PF08544"/>
    </source>
</evidence>
<organism evidence="14 15">
    <name type="scientific">Luteococcus japonicus LSP_Lj1</name>
    <dbReference type="NCBI Taxonomy" id="1255658"/>
    <lineage>
        <taxon>Bacteria</taxon>
        <taxon>Bacillati</taxon>
        <taxon>Actinomycetota</taxon>
        <taxon>Actinomycetes</taxon>
        <taxon>Propionibacteriales</taxon>
        <taxon>Propionibacteriaceae</taxon>
        <taxon>Luteococcus</taxon>
    </lineage>
</organism>
<evidence type="ECO:0000256" key="3">
    <source>
        <dbReference type="ARBA" id="ARBA00022723"/>
    </source>
</evidence>
<dbReference type="InterPro" id="IPR000705">
    <property type="entry name" value="Galactokinase"/>
</dbReference>
<dbReference type="SUPFAM" id="SSF54211">
    <property type="entry name" value="Ribosomal protein S5 domain 2-like"/>
    <property type="match status" value="1"/>
</dbReference>
<reference evidence="14 15" key="1">
    <citation type="submission" date="2017-02" db="EMBL/GenBank/DDBJ databases">
        <authorList>
            <person name="Peterson S.W."/>
        </authorList>
    </citation>
    <scope>NUCLEOTIDE SEQUENCE [LARGE SCALE GENOMIC DNA]</scope>
    <source>
        <strain evidence="14 15">LSP_Lj1</strain>
    </source>
</reference>
<comment type="similarity">
    <text evidence="1">Belongs to the GHMP kinase family. GalK subfamily.</text>
</comment>
<dbReference type="InterPro" id="IPR006203">
    <property type="entry name" value="GHMP_knse_ATP-bd_CS"/>
</dbReference>
<evidence type="ECO:0000259" key="13">
    <source>
        <dbReference type="Pfam" id="PF10509"/>
    </source>
</evidence>
<dbReference type="Gene3D" id="3.30.70.890">
    <property type="entry name" value="GHMP kinase, C-terminal domain"/>
    <property type="match status" value="1"/>
</dbReference>
<dbReference type="EMBL" id="FUKQ01000047">
    <property type="protein sequence ID" value="SJN41543.1"/>
    <property type="molecule type" value="Genomic_DNA"/>
</dbReference>
<dbReference type="Gene3D" id="3.30.230.10">
    <property type="match status" value="1"/>
</dbReference>
<name>A0A1R4KC09_9ACTN</name>
<dbReference type="EC" id="2.7.1.6" evidence="10"/>
<dbReference type="Proteomes" id="UP000188342">
    <property type="component" value="Unassembled WGS sequence"/>
</dbReference>
<feature type="domain" description="GHMP kinase N-terminal" evidence="11">
    <location>
        <begin position="110"/>
        <end position="193"/>
    </location>
</feature>
<keyword evidence="6" id="KW-0067">ATP-binding</keyword>
<protein>
    <recommendedName>
        <fullName evidence="10">Galactokinase</fullName>
        <ecNumber evidence="10">2.7.1.6</ecNumber>
    </recommendedName>
</protein>
<dbReference type="GO" id="GO:0005829">
    <property type="term" value="C:cytosol"/>
    <property type="evidence" value="ECO:0007669"/>
    <property type="project" value="TreeGrafter"/>
</dbReference>
<dbReference type="PROSITE" id="PS00627">
    <property type="entry name" value="GHMP_KINASES_ATP"/>
    <property type="match status" value="1"/>
</dbReference>
<keyword evidence="8" id="KW-0299">Galactose metabolism</keyword>
<dbReference type="Pfam" id="PF10509">
    <property type="entry name" value="GalKase_gal_bdg"/>
    <property type="match status" value="1"/>
</dbReference>
<dbReference type="Pfam" id="PF08544">
    <property type="entry name" value="GHMP_kinases_C"/>
    <property type="match status" value="1"/>
</dbReference>
<keyword evidence="4" id="KW-0547">Nucleotide-binding</keyword>
<evidence type="ECO:0000259" key="11">
    <source>
        <dbReference type="Pfam" id="PF00288"/>
    </source>
</evidence>
<dbReference type="GO" id="GO:0046872">
    <property type="term" value="F:metal ion binding"/>
    <property type="evidence" value="ECO:0007669"/>
    <property type="project" value="UniProtKB-KW"/>
</dbReference>
<keyword evidence="3" id="KW-0479">Metal-binding</keyword>
<evidence type="ECO:0000256" key="7">
    <source>
        <dbReference type="ARBA" id="ARBA00022842"/>
    </source>
</evidence>
<dbReference type="InterPro" id="IPR013750">
    <property type="entry name" value="GHMP_kinase_C_dom"/>
</dbReference>
<dbReference type="InterPro" id="IPR020568">
    <property type="entry name" value="Ribosomal_Su5_D2-typ_SF"/>
</dbReference>
<evidence type="ECO:0000256" key="1">
    <source>
        <dbReference type="ARBA" id="ARBA00006566"/>
    </source>
</evidence>
<evidence type="ECO:0000256" key="6">
    <source>
        <dbReference type="ARBA" id="ARBA00022840"/>
    </source>
</evidence>
<dbReference type="SUPFAM" id="SSF55060">
    <property type="entry name" value="GHMP Kinase, C-terminal domain"/>
    <property type="match status" value="1"/>
</dbReference>
<feature type="domain" description="Galactokinase N-terminal" evidence="13">
    <location>
        <begin position="19"/>
        <end position="67"/>
    </location>
</feature>
<keyword evidence="9" id="KW-0119">Carbohydrate metabolism</keyword>
<evidence type="ECO:0000256" key="9">
    <source>
        <dbReference type="ARBA" id="ARBA00023277"/>
    </source>
</evidence>
<keyword evidence="15" id="KW-1185">Reference proteome</keyword>
<evidence type="ECO:0000256" key="10">
    <source>
        <dbReference type="NCBIfam" id="TIGR00131"/>
    </source>
</evidence>
<dbReference type="InterPro" id="IPR019741">
    <property type="entry name" value="Galactokinase_CS"/>
</dbReference>
<evidence type="ECO:0000313" key="14">
    <source>
        <dbReference type="EMBL" id="SJN41543.1"/>
    </source>
</evidence>
<dbReference type="InterPro" id="IPR019539">
    <property type="entry name" value="GalKase_N"/>
</dbReference>
<evidence type="ECO:0000256" key="2">
    <source>
        <dbReference type="ARBA" id="ARBA00022679"/>
    </source>
</evidence>
<dbReference type="InterPro" id="IPR036554">
    <property type="entry name" value="GHMP_kinase_C_sf"/>
</dbReference>
<proteinExistence type="inferred from homology"/>
<keyword evidence="7" id="KW-0460">Magnesium</keyword>
<dbReference type="FunFam" id="3.30.70.890:FF:000001">
    <property type="entry name" value="Galactokinase"/>
    <property type="match status" value="1"/>
</dbReference>
<accession>A0A1R4KC09</accession>
<dbReference type="InterPro" id="IPR006206">
    <property type="entry name" value="Mevalonate/galactokinase"/>
</dbReference>
<dbReference type="GO" id="GO:0006012">
    <property type="term" value="P:galactose metabolic process"/>
    <property type="evidence" value="ECO:0007669"/>
    <property type="project" value="UniProtKB-UniRule"/>
</dbReference>
<dbReference type="PANTHER" id="PTHR10457:SF7">
    <property type="entry name" value="GALACTOKINASE-RELATED"/>
    <property type="match status" value="1"/>
</dbReference>
<dbReference type="OrthoDB" id="250531at2"/>
<evidence type="ECO:0000256" key="8">
    <source>
        <dbReference type="ARBA" id="ARBA00023144"/>
    </source>
</evidence>
<keyword evidence="5 14" id="KW-0418">Kinase</keyword>
<dbReference type="PANTHER" id="PTHR10457">
    <property type="entry name" value="MEVALONATE KINASE/GALACTOKINASE"/>
    <property type="match status" value="1"/>
</dbReference>
<dbReference type="InterPro" id="IPR006204">
    <property type="entry name" value="GHMP_kinase_N_dom"/>
</dbReference>
<dbReference type="PROSITE" id="PS00106">
    <property type="entry name" value="GALACTOKINASE"/>
    <property type="match status" value="1"/>
</dbReference>
<dbReference type="NCBIfam" id="TIGR00131">
    <property type="entry name" value="gal_kin"/>
    <property type="match status" value="1"/>
</dbReference>
<evidence type="ECO:0000313" key="15">
    <source>
        <dbReference type="Proteomes" id="UP000188342"/>
    </source>
</evidence>
<dbReference type="GO" id="GO:0005524">
    <property type="term" value="F:ATP binding"/>
    <property type="evidence" value="ECO:0007669"/>
    <property type="project" value="UniProtKB-UniRule"/>
</dbReference>
<evidence type="ECO:0000256" key="5">
    <source>
        <dbReference type="ARBA" id="ARBA00022777"/>
    </source>
</evidence>
<dbReference type="InterPro" id="IPR014721">
    <property type="entry name" value="Ribsml_uS5_D2-typ_fold_subgr"/>
</dbReference>
<dbReference type="PIRSF" id="PIRSF000530">
    <property type="entry name" value="Galactokinase"/>
    <property type="match status" value="1"/>
</dbReference>
<evidence type="ECO:0000256" key="4">
    <source>
        <dbReference type="ARBA" id="ARBA00022741"/>
    </source>
</evidence>
<feature type="domain" description="GHMP kinase C-terminal" evidence="12">
    <location>
        <begin position="303"/>
        <end position="376"/>
    </location>
</feature>
<sequence length="403" mass="42141">MFHLDAAWSTDEGITRATELFTQTFGSEPAGVWASPGRVNVIGEHIDYNGGFCLPIALPHRTYVAVASRDDGRVRMVTDFAADEPWQGSLDELAPGRVEGWVAYCGGPAWALREAGIQVPGFDAAVASCVPVGAGLSSSAAIECAVGLALADLAGQAMDATSEDRARLAALCVQAENLVANAPTGGLDQAASLRTQEGHALLLDCAANTVEHVSFDLAAQGMSLLVADSRAAHSLGDGQYGARRAHCDQAAQILGVTSLREVADATDPADLDSVLDRMPEDVLRRRLRHVLTETWRVQGFVAVLREGQFEVAGELLTASHASLRDDYETSVRETDVLVDAALAGGALGARITGGGFGGSIIALVRDADAERIAQAMLDATRQAGTPEPQLHLAIAAGPGQRLS</sequence>
<dbReference type="Pfam" id="PF00288">
    <property type="entry name" value="GHMP_kinases_N"/>
    <property type="match status" value="1"/>
</dbReference>
<dbReference type="PRINTS" id="PR00959">
    <property type="entry name" value="MEVGALKINASE"/>
</dbReference>
<dbReference type="GO" id="GO:0004335">
    <property type="term" value="F:galactokinase activity"/>
    <property type="evidence" value="ECO:0007669"/>
    <property type="project" value="UniProtKB-UniRule"/>
</dbReference>
<dbReference type="PRINTS" id="PR00473">
    <property type="entry name" value="GALCTOKINASE"/>
</dbReference>
<keyword evidence="2 14" id="KW-0808">Transferase</keyword>
<dbReference type="RefSeq" id="WP_094765527.1">
    <property type="nucleotide sequence ID" value="NZ_FUKQ01000047.1"/>
</dbReference>